<evidence type="ECO:0008006" key="9">
    <source>
        <dbReference type="Google" id="ProtNLM"/>
    </source>
</evidence>
<proteinExistence type="predicted"/>
<protein>
    <recommendedName>
        <fullName evidence="9">TF-B3 domain-containing protein</fullName>
    </recommendedName>
</protein>
<dbReference type="GO" id="GO:0003677">
    <property type="term" value="F:DNA binding"/>
    <property type="evidence" value="ECO:0007669"/>
    <property type="project" value="UniProtKB-KW"/>
</dbReference>
<sequence>YIDLRRENYEEDRSMARDTARFDALVKVARQRLQELIEAKKHARSKSSTSTWSPPQRPRTKRIIIEDKPAVLIETADDDWKVDQDEEEQEEDEEYSDNKSKRRKLSDNIPKKKKEPIGNGPHTPPPLPEEYKMVIQEIGRGRNITEEMKLVIQKGLFETDLAKANNRLSIPFTQVLDHSFLTDEETHFLTTRDGNNKMKFKEVTIIEPSLERDKVKLSRWDMNKANGKNTSSNYVINGAWRHVAERNNLKPGNVVQLWSFRIDHELYLALVKIPNNSNN</sequence>
<dbReference type="EMBL" id="KI632305">
    <property type="protein sequence ID" value="EYU19176.1"/>
    <property type="molecule type" value="Genomic_DNA"/>
</dbReference>
<dbReference type="Proteomes" id="UP000030748">
    <property type="component" value="Unassembled WGS sequence"/>
</dbReference>
<feature type="region of interest" description="Disordered" evidence="6">
    <location>
        <begin position="37"/>
        <end position="129"/>
    </location>
</feature>
<evidence type="ECO:0000256" key="5">
    <source>
        <dbReference type="ARBA" id="ARBA00023242"/>
    </source>
</evidence>
<dbReference type="InterPro" id="IPR005508">
    <property type="entry name" value="At2g31720-like"/>
</dbReference>
<keyword evidence="5" id="KW-0539">Nucleus</keyword>
<keyword evidence="2" id="KW-0805">Transcription regulation</keyword>
<dbReference type="Gene3D" id="2.40.330.10">
    <property type="entry name" value="DNA-binding pseudobarrel domain"/>
    <property type="match status" value="1"/>
</dbReference>
<gene>
    <name evidence="7" type="ORF">MIMGU_mgv1a021365mg</name>
</gene>
<keyword evidence="3" id="KW-0238">DNA-binding</keyword>
<accession>A0A022PTQ6</accession>
<dbReference type="AlphaFoldDB" id="A0A022PTQ6"/>
<evidence type="ECO:0000256" key="3">
    <source>
        <dbReference type="ARBA" id="ARBA00023125"/>
    </source>
</evidence>
<keyword evidence="8" id="KW-1185">Reference proteome</keyword>
<organism evidence="7 8">
    <name type="scientific">Erythranthe guttata</name>
    <name type="common">Yellow monkey flower</name>
    <name type="synonym">Mimulus guttatus</name>
    <dbReference type="NCBI Taxonomy" id="4155"/>
    <lineage>
        <taxon>Eukaryota</taxon>
        <taxon>Viridiplantae</taxon>
        <taxon>Streptophyta</taxon>
        <taxon>Embryophyta</taxon>
        <taxon>Tracheophyta</taxon>
        <taxon>Spermatophyta</taxon>
        <taxon>Magnoliopsida</taxon>
        <taxon>eudicotyledons</taxon>
        <taxon>Gunneridae</taxon>
        <taxon>Pentapetalae</taxon>
        <taxon>asterids</taxon>
        <taxon>lamiids</taxon>
        <taxon>Lamiales</taxon>
        <taxon>Phrymaceae</taxon>
        <taxon>Erythranthe</taxon>
    </lineage>
</organism>
<evidence type="ECO:0000256" key="6">
    <source>
        <dbReference type="SAM" id="MobiDB-lite"/>
    </source>
</evidence>
<dbReference type="Pfam" id="PF03754">
    <property type="entry name" value="At2g31720-like"/>
    <property type="match status" value="1"/>
</dbReference>
<comment type="subcellular location">
    <subcellularLocation>
        <location evidence="1">Nucleus</location>
    </subcellularLocation>
</comment>
<feature type="compositionally biased region" description="Acidic residues" evidence="6">
    <location>
        <begin position="84"/>
        <end position="95"/>
    </location>
</feature>
<dbReference type="eggNOG" id="ENOG502S4WY">
    <property type="taxonomic scope" value="Eukaryota"/>
</dbReference>
<dbReference type="STRING" id="4155.A0A022PTQ6"/>
<evidence type="ECO:0000313" key="7">
    <source>
        <dbReference type="EMBL" id="EYU19176.1"/>
    </source>
</evidence>
<evidence type="ECO:0000256" key="1">
    <source>
        <dbReference type="ARBA" id="ARBA00004123"/>
    </source>
</evidence>
<keyword evidence="4" id="KW-0804">Transcription</keyword>
<evidence type="ECO:0000256" key="4">
    <source>
        <dbReference type="ARBA" id="ARBA00023163"/>
    </source>
</evidence>
<dbReference type="GO" id="GO:0005634">
    <property type="term" value="C:nucleus"/>
    <property type="evidence" value="ECO:0007669"/>
    <property type="project" value="UniProtKB-SubCell"/>
</dbReference>
<feature type="non-terminal residue" evidence="7">
    <location>
        <position position="1"/>
    </location>
</feature>
<name>A0A022PTQ6_ERYGU</name>
<evidence type="ECO:0000313" key="8">
    <source>
        <dbReference type="Proteomes" id="UP000030748"/>
    </source>
</evidence>
<dbReference type="PANTHER" id="PTHR31541:SF25">
    <property type="entry name" value="GAMMA-GLIADIN B"/>
    <property type="match status" value="1"/>
</dbReference>
<dbReference type="SUPFAM" id="SSF101936">
    <property type="entry name" value="DNA-binding pseudobarrel domain"/>
    <property type="match status" value="1"/>
</dbReference>
<dbReference type="InterPro" id="IPR015300">
    <property type="entry name" value="DNA-bd_pseudobarrel_sf"/>
</dbReference>
<reference evidence="7 8" key="1">
    <citation type="journal article" date="2013" name="Proc. Natl. Acad. Sci. U.S.A.">
        <title>Fine-scale variation in meiotic recombination in Mimulus inferred from population shotgun sequencing.</title>
        <authorList>
            <person name="Hellsten U."/>
            <person name="Wright K.M."/>
            <person name="Jenkins J."/>
            <person name="Shu S."/>
            <person name="Yuan Y."/>
            <person name="Wessler S.R."/>
            <person name="Schmutz J."/>
            <person name="Willis J.H."/>
            <person name="Rokhsar D.S."/>
        </authorList>
    </citation>
    <scope>NUCLEOTIDE SEQUENCE [LARGE SCALE GENOMIC DNA]</scope>
    <source>
        <strain evidence="8">cv. DUN x IM62</strain>
    </source>
</reference>
<dbReference type="PANTHER" id="PTHR31541">
    <property type="entry name" value="B3 DOMAIN PLANT PROTEIN-RELATED"/>
    <property type="match status" value="1"/>
</dbReference>
<evidence type="ECO:0000256" key="2">
    <source>
        <dbReference type="ARBA" id="ARBA00023015"/>
    </source>
</evidence>